<dbReference type="OrthoDB" id="26384at2759"/>
<dbReference type="EMBL" id="SMMG02000007">
    <property type="protein sequence ID" value="KAA3466792.1"/>
    <property type="molecule type" value="Genomic_DNA"/>
</dbReference>
<feature type="compositionally biased region" description="Polar residues" evidence="1">
    <location>
        <begin position="678"/>
        <end position="702"/>
    </location>
</feature>
<gene>
    <name evidence="4" type="ORF">EPI10_001859</name>
</gene>
<feature type="domain" description="Regulator of MON1-CCZ1 complex N-terminal" evidence="3">
    <location>
        <begin position="118"/>
        <end position="220"/>
    </location>
</feature>
<proteinExistence type="predicted"/>
<comment type="caution">
    <text evidence="4">The sequence shown here is derived from an EMBL/GenBank/DDBJ whole genome shotgun (WGS) entry which is preliminary data.</text>
</comment>
<evidence type="ECO:0000313" key="4">
    <source>
        <dbReference type="EMBL" id="KAA3466792.1"/>
    </source>
</evidence>
<reference evidence="5" key="1">
    <citation type="journal article" date="2019" name="Plant Biotechnol. J.">
        <title>Genome sequencing of the Australian wild diploid species Gossypium australe highlights disease resistance and delayed gland morphogenesis.</title>
        <authorList>
            <person name="Cai Y."/>
            <person name="Cai X."/>
            <person name="Wang Q."/>
            <person name="Wang P."/>
            <person name="Zhang Y."/>
            <person name="Cai C."/>
            <person name="Xu Y."/>
            <person name="Wang K."/>
            <person name="Zhou Z."/>
            <person name="Wang C."/>
            <person name="Geng S."/>
            <person name="Li B."/>
            <person name="Dong Q."/>
            <person name="Hou Y."/>
            <person name="Wang H."/>
            <person name="Ai P."/>
            <person name="Liu Z."/>
            <person name="Yi F."/>
            <person name="Sun M."/>
            <person name="An G."/>
            <person name="Cheng J."/>
            <person name="Zhang Y."/>
            <person name="Shi Q."/>
            <person name="Xie Y."/>
            <person name="Shi X."/>
            <person name="Chang Y."/>
            <person name="Huang F."/>
            <person name="Chen Y."/>
            <person name="Hong S."/>
            <person name="Mi L."/>
            <person name="Sun Q."/>
            <person name="Zhang L."/>
            <person name="Zhou B."/>
            <person name="Peng R."/>
            <person name="Zhang X."/>
            <person name="Liu F."/>
        </authorList>
    </citation>
    <scope>NUCLEOTIDE SEQUENCE [LARGE SCALE GENOMIC DNA]</scope>
    <source>
        <strain evidence="5">cv. PA1801</strain>
    </source>
</reference>
<dbReference type="AlphaFoldDB" id="A0A5B6VCA7"/>
<organism evidence="4 5">
    <name type="scientific">Gossypium australe</name>
    <dbReference type="NCBI Taxonomy" id="47621"/>
    <lineage>
        <taxon>Eukaryota</taxon>
        <taxon>Viridiplantae</taxon>
        <taxon>Streptophyta</taxon>
        <taxon>Embryophyta</taxon>
        <taxon>Tracheophyta</taxon>
        <taxon>Spermatophyta</taxon>
        <taxon>Magnoliopsida</taxon>
        <taxon>eudicotyledons</taxon>
        <taxon>Gunneridae</taxon>
        <taxon>Pentapetalae</taxon>
        <taxon>rosids</taxon>
        <taxon>malvids</taxon>
        <taxon>Malvales</taxon>
        <taxon>Malvaceae</taxon>
        <taxon>Malvoideae</taxon>
        <taxon>Gossypium</taxon>
    </lineage>
</organism>
<feature type="compositionally biased region" description="Polar residues" evidence="1">
    <location>
        <begin position="634"/>
        <end position="649"/>
    </location>
</feature>
<keyword evidence="5" id="KW-1185">Reference proteome</keyword>
<evidence type="ECO:0000256" key="1">
    <source>
        <dbReference type="SAM" id="MobiDB-lite"/>
    </source>
</evidence>
<protein>
    <submittedName>
        <fullName evidence="4">Colon cancer-associated Mic1-like protein</fullName>
    </submittedName>
</protein>
<dbReference type="Pfam" id="PF21029">
    <property type="entry name" value="RMC1_N"/>
    <property type="match status" value="1"/>
</dbReference>
<sequence length="914" mass="101766">MLNFPVNQTVDMKEKKTISPLRRILVNCTAQANEYGACVAAKVPEVERDISGERCNIWSFGFAVCMIRLKIQDNLRKMTWKASSSQASVGGLGSGALSHVFIQYPPLRCNIPGSRGFYYDDGNKLLLSPTADQIFSWKAAPFSPLAAPITDLITEGPICSVRFSLDEKIIAVQRSNISIQFWHRETGETFTHRCKSESESILGFFWTDCPSCDIVIVKTSVKFGVTLSMHKKDVKITYSTSFYPTLIIYSNDTLSGHATSNLNGLCILHNQVNLQDLQSSLSIGLDLFAYDSASKSLILVETKKLAVNWYVYTHESRLILLASGMQCKTFHGFQLSSAGIIRLPKFEMVMAKPEANSKPVLASEDVYIVTVYGRIYCLQVDRVAMVLHSYRFYRDAIIQQGSLPIYSSKVAVSVVDNVLLVHQVDAKVVILYDIFADSRAPISAPLPVLLRGFQRSDISNSRPSTKESESSEASNSNDNEAIIYGADWTFLVPDLICDVANKLLWKIHLDLELFLVITAPFLSLQAISASSSEVPSVLEFLQRRKLEANKAKQLCLAITQTMILERRPITMVAKAMDVLVTSYSLSLKTGSYFKGIKTERIPSSVPNVSGPGQATDVFTSRTDGKSVQHEPATGVNSVSFSRPSTYSSSETEDNCSFEPSKISSNDTQFVGGKVDASAESSTTGNPLNASVSEQQESQLTSPAISPDEMYRSVFAPIEEEMTMEPSYLVAIILEFFRWYGNDLNANLERVKVHPSLYVLTIQLLARSEQYAELSLFIINKVIEPSKEVALQLLESGRQSLQIRKLGSDMLRQLSLNHDYVLMDIILKLYVMHGSIRLSCNGEATLSHFTNMLVTTIRPSLFLEAAFTSNDSQHLAAVLRFFSDFIPGFRSTSDFFTYYNVLNEMSSSDHYDAYY</sequence>
<name>A0A5B6VCA7_9ROSI</name>
<evidence type="ECO:0000259" key="3">
    <source>
        <dbReference type="Pfam" id="PF21029"/>
    </source>
</evidence>
<dbReference type="GO" id="GO:0005765">
    <property type="term" value="C:lysosomal membrane"/>
    <property type="evidence" value="ECO:0007669"/>
    <property type="project" value="TreeGrafter"/>
</dbReference>
<evidence type="ECO:0000259" key="2">
    <source>
        <dbReference type="Pfam" id="PF07035"/>
    </source>
</evidence>
<feature type="domain" description="Mic1" evidence="2">
    <location>
        <begin position="675"/>
        <end position="894"/>
    </location>
</feature>
<dbReference type="GO" id="GO:0031902">
    <property type="term" value="C:late endosome membrane"/>
    <property type="evidence" value="ECO:0007669"/>
    <property type="project" value="TreeGrafter"/>
</dbReference>
<evidence type="ECO:0000313" key="5">
    <source>
        <dbReference type="Proteomes" id="UP000325315"/>
    </source>
</evidence>
<dbReference type="InterPro" id="IPR040371">
    <property type="entry name" value="RMC1"/>
</dbReference>
<dbReference type="GO" id="GO:0010506">
    <property type="term" value="P:regulation of autophagy"/>
    <property type="evidence" value="ECO:0007669"/>
    <property type="project" value="InterPro"/>
</dbReference>
<feature type="compositionally biased region" description="Polar residues" evidence="1">
    <location>
        <begin position="604"/>
        <end position="621"/>
    </location>
</feature>
<dbReference type="PANTHER" id="PTHR12897:SF4">
    <property type="entry name" value="REGULATOR OF MON1-CCZ1 COMPLEX"/>
    <property type="match status" value="1"/>
</dbReference>
<dbReference type="InterPro" id="IPR009755">
    <property type="entry name" value="RMC1_C"/>
</dbReference>
<dbReference type="Proteomes" id="UP000325315">
    <property type="component" value="Unassembled WGS sequence"/>
</dbReference>
<dbReference type="GO" id="GO:0035658">
    <property type="term" value="C:Mon1-Ccz1 complex"/>
    <property type="evidence" value="ECO:0007669"/>
    <property type="project" value="InterPro"/>
</dbReference>
<accession>A0A5B6VCA7</accession>
<dbReference type="Pfam" id="PF07035">
    <property type="entry name" value="RMC1_C"/>
    <property type="match status" value="1"/>
</dbReference>
<dbReference type="InterPro" id="IPR049040">
    <property type="entry name" value="RMC1_N"/>
</dbReference>
<feature type="region of interest" description="Disordered" evidence="1">
    <location>
        <begin position="603"/>
        <end position="702"/>
    </location>
</feature>
<dbReference type="PANTHER" id="PTHR12897">
    <property type="entry name" value="COLON CANCER-ASSOCIATED PROTEIN MIC1"/>
    <property type="match status" value="1"/>
</dbReference>